<keyword evidence="1" id="KW-1133">Transmembrane helix</keyword>
<dbReference type="EMBL" id="MGGE01000026">
    <property type="protein sequence ID" value="OGM21129.1"/>
    <property type="molecule type" value="Genomic_DNA"/>
</dbReference>
<keyword evidence="1" id="KW-0472">Membrane</keyword>
<feature type="transmembrane region" description="Helical" evidence="1">
    <location>
        <begin position="328"/>
        <end position="348"/>
    </location>
</feature>
<feature type="transmembrane region" description="Helical" evidence="1">
    <location>
        <begin position="300"/>
        <end position="321"/>
    </location>
</feature>
<organism evidence="2 3">
    <name type="scientific">Candidatus Woesebacteria bacterium RIFCSPHIGHO2_01_FULL_38_9</name>
    <dbReference type="NCBI Taxonomy" id="1802492"/>
    <lineage>
        <taxon>Bacteria</taxon>
        <taxon>Candidatus Woeseibacteriota</taxon>
    </lineage>
</organism>
<feature type="transmembrane region" description="Helical" evidence="1">
    <location>
        <begin position="180"/>
        <end position="199"/>
    </location>
</feature>
<evidence type="ECO:0000256" key="1">
    <source>
        <dbReference type="SAM" id="Phobius"/>
    </source>
</evidence>
<keyword evidence="1" id="KW-0812">Transmembrane</keyword>
<comment type="caution">
    <text evidence="2">The sequence shown here is derived from an EMBL/GenBank/DDBJ whole genome shotgun (WGS) entry which is preliminary data.</text>
</comment>
<evidence type="ECO:0000313" key="2">
    <source>
        <dbReference type="EMBL" id="OGM21129.1"/>
    </source>
</evidence>
<feature type="transmembrane region" description="Helical" evidence="1">
    <location>
        <begin position="270"/>
        <end position="288"/>
    </location>
</feature>
<accession>A0A1F7Y2J3</accession>
<feature type="transmembrane region" description="Helical" evidence="1">
    <location>
        <begin position="410"/>
        <end position="430"/>
    </location>
</feature>
<feature type="transmembrane region" description="Helical" evidence="1">
    <location>
        <begin position="442"/>
        <end position="462"/>
    </location>
</feature>
<feature type="transmembrane region" description="Helical" evidence="1">
    <location>
        <begin position="27"/>
        <end position="46"/>
    </location>
</feature>
<evidence type="ECO:0000313" key="3">
    <source>
        <dbReference type="Proteomes" id="UP000178419"/>
    </source>
</evidence>
<proteinExistence type="predicted"/>
<feature type="transmembrane region" description="Helical" evidence="1">
    <location>
        <begin position="386"/>
        <end position="404"/>
    </location>
</feature>
<feature type="transmembrane region" description="Helical" evidence="1">
    <location>
        <begin position="230"/>
        <end position="249"/>
    </location>
</feature>
<gene>
    <name evidence="2" type="ORF">A2714_05695</name>
</gene>
<protein>
    <recommendedName>
        <fullName evidence="4">Glycosyltransferase RgtA/B/C/D-like domain-containing protein</fullName>
    </recommendedName>
</protein>
<dbReference type="Proteomes" id="UP000178419">
    <property type="component" value="Unassembled WGS sequence"/>
</dbReference>
<name>A0A1F7Y2J3_9BACT</name>
<evidence type="ECO:0008006" key="4">
    <source>
        <dbReference type="Google" id="ProtNLM"/>
    </source>
</evidence>
<feature type="transmembrane region" description="Helical" evidence="1">
    <location>
        <begin position="354"/>
        <end position="374"/>
    </location>
</feature>
<feature type="transmembrane region" description="Helical" evidence="1">
    <location>
        <begin position="133"/>
        <end position="150"/>
    </location>
</feature>
<reference evidence="2 3" key="1">
    <citation type="journal article" date="2016" name="Nat. Commun.">
        <title>Thousands of microbial genomes shed light on interconnected biogeochemical processes in an aquifer system.</title>
        <authorList>
            <person name="Anantharaman K."/>
            <person name="Brown C.T."/>
            <person name="Hug L.A."/>
            <person name="Sharon I."/>
            <person name="Castelle C.J."/>
            <person name="Probst A.J."/>
            <person name="Thomas B.C."/>
            <person name="Singh A."/>
            <person name="Wilkins M.J."/>
            <person name="Karaoz U."/>
            <person name="Brodie E.L."/>
            <person name="Williams K.H."/>
            <person name="Hubbard S.S."/>
            <person name="Banfield J.F."/>
        </authorList>
    </citation>
    <scope>NUCLEOTIDE SEQUENCE [LARGE SCALE GENOMIC DNA]</scope>
</reference>
<dbReference type="AlphaFoldDB" id="A0A1F7Y2J3"/>
<sequence>MRKRNLFGHHYDVLSVRRLNKFFETKILGKGYLVFIILFIICLLAFRNAFHLSLHGDDWQIISTYWGKLGPKYGFLSPRLYIANYGFSNITSILYKLFGNNSLYYNLLSLIFRTILAYGIYLFTKRFSTKTQSFIAALIFSLIAVGAQTTGWVFNMNAYIGIFFALMGVLLIIKLRDKSIWGLIICLVGYIIIPIRLYVLPPAIVLVELVKSYRDKQGLGQSIMYFTGRFFLISFLFLGLNILFPSIGFNATYKGMIIAGIKSLTSKIAAGDYLVFISIFTNLGQMFFPDLLFLPVKSDILKMISILFIGSLYLLAIGGVFGKKNVKGSILASLSIFFILLIVFRYFAQSEIDNNYFGWTYLGLVFFVGLILKFKEVVAMKKTSELNLYFILIIFIFSFLVPWLTEPGYLYATVFRYLILPAVGLSIFFGKYVFNLDTRINNFLYFSKVTLLILFVISQTTFLNNYLLRELKARPDWLNKYFSNSLRELIPTIPTDSRSVFYFEDFDNDIYDSLLRFGFGYHMHILYKLPYNEKNFPISFSNISEIRQYVDSNSIPEENIFALRWEENRLVDITRETRRNVKF</sequence>
<feature type="transmembrane region" description="Helical" evidence="1">
    <location>
        <begin position="103"/>
        <end position="121"/>
    </location>
</feature>
<feature type="transmembrane region" description="Helical" evidence="1">
    <location>
        <begin position="156"/>
        <end position="173"/>
    </location>
</feature>